<dbReference type="OrthoDB" id="370666at2"/>
<gene>
    <name evidence="2" type="ORF">B4O97_09680</name>
</gene>
<dbReference type="STRING" id="1963862.B4O97_09680"/>
<dbReference type="InterPro" id="IPR027395">
    <property type="entry name" value="WH_DNA-bd_dom"/>
</dbReference>
<dbReference type="Proteomes" id="UP000192343">
    <property type="component" value="Unassembled WGS sequence"/>
</dbReference>
<evidence type="ECO:0000313" key="3">
    <source>
        <dbReference type="Proteomes" id="UP000192343"/>
    </source>
</evidence>
<dbReference type="PANTHER" id="PTHR37318:SF1">
    <property type="entry name" value="BSL7504 PROTEIN"/>
    <property type="match status" value="1"/>
</dbReference>
<accession>A0A1Y1RYC4</accession>
<sequence>MDKLYTRFDGVFFEKTRLSLLTLIIQEESVSFNTLKQQLNMSDGALYTHLEKLVSAGYVAKRREIAGTSVQTLYSASEEGKERFREYLDFLEDMITSHKSFTDDSGTKGETP</sequence>
<proteinExistence type="predicted"/>
<dbReference type="EMBL" id="MWQY01000009">
    <property type="protein sequence ID" value="ORC35430.1"/>
    <property type="molecule type" value="Genomic_DNA"/>
</dbReference>
<evidence type="ECO:0000259" key="1">
    <source>
        <dbReference type="SMART" id="SM00418"/>
    </source>
</evidence>
<dbReference type="InterPro" id="IPR011991">
    <property type="entry name" value="ArsR-like_HTH"/>
</dbReference>
<organism evidence="2 3">
    <name type="scientific">Marispirochaeta aestuarii</name>
    <dbReference type="NCBI Taxonomy" id="1963862"/>
    <lineage>
        <taxon>Bacteria</taxon>
        <taxon>Pseudomonadati</taxon>
        <taxon>Spirochaetota</taxon>
        <taxon>Spirochaetia</taxon>
        <taxon>Spirochaetales</taxon>
        <taxon>Spirochaetaceae</taxon>
        <taxon>Marispirochaeta</taxon>
    </lineage>
</organism>
<keyword evidence="3" id="KW-1185">Reference proteome</keyword>
<dbReference type="AlphaFoldDB" id="A0A1Y1RYC4"/>
<evidence type="ECO:0000313" key="2">
    <source>
        <dbReference type="EMBL" id="ORC35430.1"/>
    </source>
</evidence>
<feature type="domain" description="HTH arsR-type" evidence="1">
    <location>
        <begin position="11"/>
        <end position="89"/>
    </location>
</feature>
<dbReference type="Pfam" id="PF13601">
    <property type="entry name" value="HTH_34"/>
    <property type="match status" value="1"/>
</dbReference>
<name>A0A1Y1RYC4_9SPIO</name>
<protein>
    <submittedName>
        <fullName evidence="2">ArsR family transcriptional regulator</fullName>
    </submittedName>
</protein>
<reference evidence="2 3" key="1">
    <citation type="submission" date="2017-03" db="EMBL/GenBank/DDBJ databases">
        <title>Draft Genome sequence of Marispirochaeta sp. strain JC444.</title>
        <authorList>
            <person name="Shivani Y."/>
            <person name="Subhash Y."/>
            <person name="Sasikala C."/>
            <person name="Ramana C."/>
        </authorList>
    </citation>
    <scope>NUCLEOTIDE SEQUENCE [LARGE SCALE GENOMIC DNA]</scope>
    <source>
        <strain evidence="2 3">JC444</strain>
    </source>
</reference>
<dbReference type="InterPro" id="IPR036390">
    <property type="entry name" value="WH_DNA-bd_sf"/>
</dbReference>
<comment type="caution">
    <text evidence="2">The sequence shown here is derived from an EMBL/GenBank/DDBJ whole genome shotgun (WGS) entry which is preliminary data.</text>
</comment>
<dbReference type="SUPFAM" id="SSF46785">
    <property type="entry name" value="Winged helix' DNA-binding domain"/>
    <property type="match status" value="1"/>
</dbReference>
<dbReference type="SMART" id="SM00418">
    <property type="entry name" value="HTH_ARSR"/>
    <property type="match status" value="1"/>
</dbReference>
<dbReference type="InterPro" id="IPR036388">
    <property type="entry name" value="WH-like_DNA-bd_sf"/>
</dbReference>
<dbReference type="Gene3D" id="1.10.10.10">
    <property type="entry name" value="Winged helix-like DNA-binding domain superfamily/Winged helix DNA-binding domain"/>
    <property type="match status" value="1"/>
</dbReference>
<dbReference type="CDD" id="cd00090">
    <property type="entry name" value="HTH_ARSR"/>
    <property type="match status" value="1"/>
</dbReference>
<dbReference type="GO" id="GO:0003700">
    <property type="term" value="F:DNA-binding transcription factor activity"/>
    <property type="evidence" value="ECO:0007669"/>
    <property type="project" value="InterPro"/>
</dbReference>
<dbReference type="PANTHER" id="PTHR37318">
    <property type="entry name" value="BSL7504 PROTEIN"/>
    <property type="match status" value="1"/>
</dbReference>
<dbReference type="RefSeq" id="WP_083050403.1">
    <property type="nucleotide sequence ID" value="NZ_CAXXQO010000003.1"/>
</dbReference>
<dbReference type="InterPro" id="IPR001845">
    <property type="entry name" value="HTH_ArsR_DNA-bd_dom"/>
</dbReference>